<organism evidence="2 3">
    <name type="scientific">Amnibacterium setariae</name>
    <dbReference type="NCBI Taxonomy" id="2306585"/>
    <lineage>
        <taxon>Bacteria</taxon>
        <taxon>Bacillati</taxon>
        <taxon>Actinomycetota</taxon>
        <taxon>Actinomycetes</taxon>
        <taxon>Micrococcales</taxon>
        <taxon>Microbacteriaceae</taxon>
        <taxon>Amnibacterium</taxon>
    </lineage>
</organism>
<sequence length="274" mass="29059">MSDVTSPAAPGRSLRAAFVAPRSLGLLVLALVLAGAFAALGQWQISRAIQQGTVVDRPTERIVALTSVAEPARQQTDASVGQRVSTRGRLVPQDTVVAGDRLNHGQRGWWVVAHAIVDDPEGAQLAVALGWAPTEQAAQAVADRVKAGPATGGALVGRYVDSDGAQPSTSGPPSRLDAVSTARLVNLWTEGAGAPTYEGVLTLEQAPAGLDDIYSPKPGDEVQLNLLNLLYAVEWAIFAVAAFYVWYRLVRDRWEQEQVAEVVAEEDAPVHDTV</sequence>
<proteinExistence type="inferred from homology"/>
<comment type="similarity">
    <text evidence="1">Belongs to the SURF1 family.</text>
</comment>
<feature type="transmembrane region" description="Helical" evidence="1">
    <location>
        <begin position="226"/>
        <end position="247"/>
    </location>
</feature>
<comment type="caution">
    <text evidence="2">The sequence shown here is derived from an EMBL/GenBank/DDBJ whole genome shotgun (WGS) entry which is preliminary data.</text>
</comment>
<dbReference type="Pfam" id="PF02104">
    <property type="entry name" value="SURF1"/>
    <property type="match status" value="1"/>
</dbReference>
<comment type="subcellular location">
    <subcellularLocation>
        <location evidence="1">Cell membrane</location>
        <topology evidence="1">Multi-pass membrane protein</topology>
    </subcellularLocation>
</comment>
<keyword evidence="3" id="KW-1185">Reference proteome</keyword>
<dbReference type="InterPro" id="IPR002994">
    <property type="entry name" value="Surf1/Shy1"/>
</dbReference>
<keyword evidence="1" id="KW-1133">Transmembrane helix</keyword>
<dbReference type="GO" id="GO:0005886">
    <property type="term" value="C:plasma membrane"/>
    <property type="evidence" value="ECO:0007669"/>
    <property type="project" value="UniProtKB-SubCell"/>
</dbReference>
<accession>A0A3A1U1Y3</accession>
<protein>
    <recommendedName>
        <fullName evidence="1">SURF1-like protein</fullName>
    </recommendedName>
</protein>
<name>A0A3A1U1Y3_9MICO</name>
<evidence type="ECO:0000313" key="3">
    <source>
        <dbReference type="Proteomes" id="UP000265742"/>
    </source>
</evidence>
<dbReference type="PROSITE" id="PS50895">
    <property type="entry name" value="SURF1"/>
    <property type="match status" value="1"/>
</dbReference>
<dbReference type="AlphaFoldDB" id="A0A3A1U1Y3"/>
<dbReference type="Proteomes" id="UP000265742">
    <property type="component" value="Unassembled WGS sequence"/>
</dbReference>
<keyword evidence="1" id="KW-1003">Cell membrane</keyword>
<keyword evidence="1" id="KW-0472">Membrane</keyword>
<evidence type="ECO:0000313" key="2">
    <source>
        <dbReference type="EMBL" id="RIX30383.1"/>
    </source>
</evidence>
<comment type="caution">
    <text evidence="1">Lacks conserved residue(s) required for the propagation of feature annotation.</text>
</comment>
<dbReference type="EMBL" id="QXTG01000001">
    <property type="protein sequence ID" value="RIX30383.1"/>
    <property type="molecule type" value="Genomic_DNA"/>
</dbReference>
<keyword evidence="1" id="KW-0812">Transmembrane</keyword>
<evidence type="ECO:0000256" key="1">
    <source>
        <dbReference type="RuleBase" id="RU363076"/>
    </source>
</evidence>
<gene>
    <name evidence="2" type="ORF">D1781_02815</name>
</gene>
<reference evidence="3" key="1">
    <citation type="submission" date="2018-09" db="EMBL/GenBank/DDBJ databases">
        <authorList>
            <person name="Kim I."/>
        </authorList>
    </citation>
    <scope>NUCLEOTIDE SEQUENCE [LARGE SCALE GENOMIC DNA]</scope>
    <source>
        <strain evidence="3">DD4a</strain>
    </source>
</reference>